<proteinExistence type="predicted"/>
<comment type="caution">
    <text evidence="2">The sequence shown here is derived from an EMBL/GenBank/DDBJ whole genome shotgun (WGS) entry which is preliminary data.</text>
</comment>
<evidence type="ECO:0000313" key="3">
    <source>
        <dbReference type="Proteomes" id="UP001352852"/>
    </source>
</evidence>
<dbReference type="EMBL" id="JAHUTJ010027864">
    <property type="protein sequence ID" value="MED6275457.1"/>
    <property type="molecule type" value="Genomic_DNA"/>
</dbReference>
<dbReference type="Proteomes" id="UP001352852">
    <property type="component" value="Unassembled WGS sequence"/>
</dbReference>
<accession>A0ABU7DK21</accession>
<feature type="region of interest" description="Disordered" evidence="1">
    <location>
        <begin position="170"/>
        <end position="194"/>
    </location>
</feature>
<name>A0ABU7DK21_9TELE</name>
<sequence length="219" mass="24106">MGQTHPARGPGQQQVLGAGVPDNAGPLLITLRRKLHLRGHPTRGIPSSTVLHGGMTVEDICTTASWSSLRSFIRVYLWDVSAFSMSYVGVIHFGWATQFDMHSSTDVAALMSTGIIKPTENKLLLPFPVCLKGRSNRGTYLEQQKLPSELFFPPHGHSQKSLKAGILSDARRSDDSYTDRRPRRHSGAGGSPQRFYFQGDSLLIQSTATVPHIFPILDE</sequence>
<feature type="compositionally biased region" description="Basic and acidic residues" evidence="1">
    <location>
        <begin position="170"/>
        <end position="180"/>
    </location>
</feature>
<keyword evidence="3" id="KW-1185">Reference proteome</keyword>
<protein>
    <submittedName>
        <fullName evidence="2">Uncharacterized protein</fullName>
    </submittedName>
</protein>
<organism evidence="2 3">
    <name type="scientific">Characodon lateralis</name>
    <dbReference type="NCBI Taxonomy" id="208331"/>
    <lineage>
        <taxon>Eukaryota</taxon>
        <taxon>Metazoa</taxon>
        <taxon>Chordata</taxon>
        <taxon>Craniata</taxon>
        <taxon>Vertebrata</taxon>
        <taxon>Euteleostomi</taxon>
        <taxon>Actinopterygii</taxon>
        <taxon>Neopterygii</taxon>
        <taxon>Teleostei</taxon>
        <taxon>Neoteleostei</taxon>
        <taxon>Acanthomorphata</taxon>
        <taxon>Ovalentaria</taxon>
        <taxon>Atherinomorphae</taxon>
        <taxon>Cyprinodontiformes</taxon>
        <taxon>Goodeidae</taxon>
        <taxon>Characodon</taxon>
    </lineage>
</organism>
<gene>
    <name evidence="2" type="ORF">CHARACLAT_026755</name>
</gene>
<evidence type="ECO:0000313" key="2">
    <source>
        <dbReference type="EMBL" id="MED6275457.1"/>
    </source>
</evidence>
<reference evidence="2 3" key="1">
    <citation type="submission" date="2021-06" db="EMBL/GenBank/DDBJ databases">
        <authorList>
            <person name="Palmer J.M."/>
        </authorList>
    </citation>
    <scope>NUCLEOTIDE SEQUENCE [LARGE SCALE GENOMIC DNA]</scope>
    <source>
        <strain evidence="2 3">CL_MEX2019</strain>
        <tissue evidence="2">Muscle</tissue>
    </source>
</reference>
<evidence type="ECO:0000256" key="1">
    <source>
        <dbReference type="SAM" id="MobiDB-lite"/>
    </source>
</evidence>